<dbReference type="SUPFAM" id="SSF56349">
    <property type="entry name" value="DNA breaking-rejoining enzymes"/>
    <property type="match status" value="1"/>
</dbReference>
<feature type="domain" description="Tyr recombinase" evidence="5">
    <location>
        <begin position="105"/>
        <end position="191"/>
    </location>
</feature>
<reference evidence="7 8" key="1">
    <citation type="submission" date="2020-07" db="EMBL/GenBank/DDBJ databases">
        <title>Novel species isolated from subtropical streams in China.</title>
        <authorList>
            <person name="Lu H."/>
        </authorList>
    </citation>
    <scope>NUCLEOTIDE SEQUENCE [LARGE SCALE GENOMIC DNA]</scope>
    <source>
        <strain evidence="7 8">LX20W</strain>
    </source>
</reference>
<dbReference type="InterPro" id="IPR002104">
    <property type="entry name" value="Integrase_catalytic"/>
</dbReference>
<evidence type="ECO:0000256" key="4">
    <source>
        <dbReference type="PROSITE-ProRule" id="PRU01248"/>
    </source>
</evidence>
<dbReference type="InterPro" id="IPR011010">
    <property type="entry name" value="DNA_brk_join_enz"/>
</dbReference>
<organism evidence="7 8">
    <name type="scientific">Rugamonas brunnea</name>
    <dbReference type="NCBI Taxonomy" id="2758569"/>
    <lineage>
        <taxon>Bacteria</taxon>
        <taxon>Pseudomonadati</taxon>
        <taxon>Pseudomonadota</taxon>
        <taxon>Betaproteobacteria</taxon>
        <taxon>Burkholderiales</taxon>
        <taxon>Oxalobacteraceae</taxon>
        <taxon>Telluria group</taxon>
        <taxon>Rugamonas</taxon>
    </lineage>
</organism>
<dbReference type="GO" id="GO:0015074">
    <property type="term" value="P:DNA integration"/>
    <property type="evidence" value="ECO:0007669"/>
    <property type="project" value="UniProtKB-KW"/>
</dbReference>
<evidence type="ECO:0000256" key="1">
    <source>
        <dbReference type="ARBA" id="ARBA00022908"/>
    </source>
</evidence>
<keyword evidence="3" id="KW-0233">DNA recombination</keyword>
<comment type="caution">
    <text evidence="7">The sequence shown here is derived from an EMBL/GenBank/DDBJ whole genome shotgun (WGS) entry which is preliminary data.</text>
</comment>
<keyword evidence="8" id="KW-1185">Reference proteome</keyword>
<dbReference type="GO" id="GO:0003677">
    <property type="term" value="F:DNA binding"/>
    <property type="evidence" value="ECO:0007669"/>
    <property type="project" value="UniProtKB-UniRule"/>
</dbReference>
<dbReference type="GO" id="GO:0006310">
    <property type="term" value="P:DNA recombination"/>
    <property type="evidence" value="ECO:0007669"/>
    <property type="project" value="UniProtKB-KW"/>
</dbReference>
<evidence type="ECO:0000313" key="7">
    <source>
        <dbReference type="EMBL" id="MBA5639504.1"/>
    </source>
</evidence>
<evidence type="ECO:0000259" key="6">
    <source>
        <dbReference type="PROSITE" id="PS51900"/>
    </source>
</evidence>
<dbReference type="Proteomes" id="UP000534388">
    <property type="component" value="Unassembled WGS sequence"/>
</dbReference>
<dbReference type="Gene3D" id="1.10.150.130">
    <property type="match status" value="1"/>
</dbReference>
<keyword evidence="1" id="KW-0229">DNA integration</keyword>
<proteinExistence type="predicted"/>
<dbReference type="EMBL" id="JACEZT010000016">
    <property type="protein sequence ID" value="MBA5639504.1"/>
    <property type="molecule type" value="Genomic_DNA"/>
</dbReference>
<dbReference type="Pfam" id="PF13495">
    <property type="entry name" value="Phage_int_SAM_4"/>
    <property type="match status" value="1"/>
</dbReference>
<dbReference type="RefSeq" id="WP_182166076.1">
    <property type="nucleotide sequence ID" value="NZ_JACEZT010000016.1"/>
</dbReference>
<keyword evidence="2 4" id="KW-0238">DNA-binding</keyword>
<name>A0A7W2EVS2_9BURK</name>
<dbReference type="InterPro" id="IPR010998">
    <property type="entry name" value="Integrase_recombinase_N"/>
</dbReference>
<sequence length="191" mass="21886">MPPPAQPKLLDQVRERIRTMHYSIRTEEAYVDWIRRYILFHQKRPPAEMGKVEIEAFLTHLAVKRGVAASTQSQAKAALLFLYQKVLKQEVDWLKDVVAAKQPQRLPTDLTVDEVRTLLARLQGLHWLIASLLYGSGLRILEACRLRVLDLNFKMHLLTTRNGKGAKDRITMIYTHVLNCGGRGVISPLDH</sequence>
<evidence type="ECO:0000256" key="3">
    <source>
        <dbReference type="ARBA" id="ARBA00023172"/>
    </source>
</evidence>
<dbReference type="Gene3D" id="1.10.443.10">
    <property type="entry name" value="Intergrase catalytic core"/>
    <property type="match status" value="1"/>
</dbReference>
<protein>
    <submittedName>
        <fullName evidence="7">Phage integrase N-terminal SAM-like domain-containing protein</fullName>
    </submittedName>
</protein>
<feature type="domain" description="Core-binding (CB)" evidence="6">
    <location>
        <begin position="7"/>
        <end position="87"/>
    </location>
</feature>
<dbReference type="InterPro" id="IPR044068">
    <property type="entry name" value="CB"/>
</dbReference>
<evidence type="ECO:0000313" key="8">
    <source>
        <dbReference type="Proteomes" id="UP000534388"/>
    </source>
</evidence>
<dbReference type="PROSITE" id="PS51900">
    <property type="entry name" value="CB"/>
    <property type="match status" value="1"/>
</dbReference>
<dbReference type="AlphaFoldDB" id="A0A7W2EVS2"/>
<dbReference type="PROSITE" id="PS51898">
    <property type="entry name" value="TYR_RECOMBINASE"/>
    <property type="match status" value="1"/>
</dbReference>
<evidence type="ECO:0000256" key="2">
    <source>
        <dbReference type="ARBA" id="ARBA00023125"/>
    </source>
</evidence>
<dbReference type="Pfam" id="PF00589">
    <property type="entry name" value="Phage_integrase"/>
    <property type="match status" value="1"/>
</dbReference>
<dbReference type="InterPro" id="IPR004107">
    <property type="entry name" value="Integrase_SAM-like_N"/>
</dbReference>
<evidence type="ECO:0000259" key="5">
    <source>
        <dbReference type="PROSITE" id="PS51898"/>
    </source>
</evidence>
<accession>A0A7W2EVS2</accession>
<dbReference type="InterPro" id="IPR013762">
    <property type="entry name" value="Integrase-like_cat_sf"/>
</dbReference>
<gene>
    <name evidence="7" type="ORF">H3H37_20795</name>
</gene>